<evidence type="ECO:0000313" key="4">
    <source>
        <dbReference type="Proteomes" id="UP000292686"/>
    </source>
</evidence>
<dbReference type="Gene3D" id="1.10.10.10">
    <property type="entry name" value="Winged helix-like DNA-binding domain superfamily/Winged helix DNA-binding domain"/>
    <property type="match status" value="1"/>
</dbReference>
<dbReference type="InterPro" id="IPR000600">
    <property type="entry name" value="ROK"/>
</dbReference>
<dbReference type="SUPFAM" id="SSF46785">
    <property type="entry name" value="Winged helix' DNA-binding domain"/>
    <property type="match status" value="1"/>
</dbReference>
<keyword evidence="4" id="KW-1185">Reference proteome</keyword>
<protein>
    <submittedName>
        <fullName evidence="2">Putative NBD/HSP70 family sugar kinase</fullName>
    </submittedName>
    <submittedName>
        <fullName evidence="3">ROK family protein</fullName>
    </submittedName>
</protein>
<reference evidence="3 4" key="1">
    <citation type="submission" date="2019-01" db="EMBL/GenBank/DDBJ databases">
        <title>Agromyces.</title>
        <authorList>
            <person name="Li J."/>
        </authorList>
    </citation>
    <scope>NUCLEOTIDE SEQUENCE [LARGE SCALE GENOMIC DNA]</scope>
    <source>
        <strain evidence="3 4">DSM 23870</strain>
    </source>
</reference>
<evidence type="ECO:0000256" key="1">
    <source>
        <dbReference type="ARBA" id="ARBA00006479"/>
    </source>
</evidence>
<dbReference type="Pfam" id="PF00480">
    <property type="entry name" value="ROK"/>
    <property type="match status" value="1"/>
</dbReference>
<dbReference type="SUPFAM" id="SSF53067">
    <property type="entry name" value="Actin-like ATPase domain"/>
    <property type="match status" value="1"/>
</dbReference>
<proteinExistence type="inferred from homology"/>
<dbReference type="Gene3D" id="3.30.420.40">
    <property type="match status" value="2"/>
</dbReference>
<dbReference type="EMBL" id="JACCBI010000001">
    <property type="protein sequence ID" value="NYD68285.1"/>
    <property type="molecule type" value="Genomic_DNA"/>
</dbReference>
<keyword evidence="2" id="KW-0808">Transferase</keyword>
<evidence type="ECO:0000313" key="5">
    <source>
        <dbReference type="Proteomes" id="UP000581087"/>
    </source>
</evidence>
<evidence type="ECO:0000313" key="2">
    <source>
        <dbReference type="EMBL" id="NYD68285.1"/>
    </source>
</evidence>
<keyword evidence="2" id="KW-0418">Kinase</keyword>
<reference evidence="2 5" key="2">
    <citation type="submission" date="2020-07" db="EMBL/GenBank/DDBJ databases">
        <title>Sequencing the genomes of 1000 actinobacteria strains.</title>
        <authorList>
            <person name="Klenk H.-P."/>
        </authorList>
    </citation>
    <scope>NUCLEOTIDE SEQUENCE [LARGE SCALE GENOMIC DNA]</scope>
    <source>
        <strain evidence="2 5">DSM 23870</strain>
    </source>
</reference>
<dbReference type="InterPro" id="IPR036388">
    <property type="entry name" value="WH-like_DNA-bd_sf"/>
</dbReference>
<dbReference type="RefSeq" id="WP_129176341.1">
    <property type="nucleotide sequence ID" value="NZ_JACCBI010000001.1"/>
</dbReference>
<dbReference type="PANTHER" id="PTHR18964">
    <property type="entry name" value="ROK (REPRESSOR, ORF, KINASE) FAMILY"/>
    <property type="match status" value="1"/>
</dbReference>
<dbReference type="EMBL" id="SDPM01000008">
    <property type="protein sequence ID" value="RXZ85654.1"/>
    <property type="molecule type" value="Genomic_DNA"/>
</dbReference>
<dbReference type="Proteomes" id="UP000292686">
    <property type="component" value="Unassembled WGS sequence"/>
</dbReference>
<evidence type="ECO:0000313" key="3">
    <source>
        <dbReference type="EMBL" id="RXZ85654.1"/>
    </source>
</evidence>
<accession>A0A4Q2M197</accession>
<dbReference type="Proteomes" id="UP000581087">
    <property type="component" value="Unassembled WGS sequence"/>
</dbReference>
<dbReference type="InterPro" id="IPR036390">
    <property type="entry name" value="WH_DNA-bd_sf"/>
</dbReference>
<comment type="caution">
    <text evidence="3">The sequence shown here is derived from an EMBL/GenBank/DDBJ whole genome shotgun (WGS) entry which is preliminary data.</text>
</comment>
<gene>
    <name evidence="2" type="ORF">BJ972_002804</name>
    <name evidence="3" type="ORF">ESP50_14295</name>
</gene>
<dbReference type="InterPro" id="IPR043129">
    <property type="entry name" value="ATPase_NBD"/>
</dbReference>
<dbReference type="PANTHER" id="PTHR18964:SF149">
    <property type="entry name" value="BIFUNCTIONAL UDP-N-ACETYLGLUCOSAMINE 2-EPIMERASE_N-ACETYLMANNOSAMINE KINASE"/>
    <property type="match status" value="1"/>
</dbReference>
<organism evidence="3 4">
    <name type="scientific">Agromyces atrinae</name>
    <dbReference type="NCBI Taxonomy" id="592376"/>
    <lineage>
        <taxon>Bacteria</taxon>
        <taxon>Bacillati</taxon>
        <taxon>Actinomycetota</taxon>
        <taxon>Actinomycetes</taxon>
        <taxon>Micrococcales</taxon>
        <taxon>Microbacteriaceae</taxon>
        <taxon>Agromyces</taxon>
    </lineage>
</organism>
<dbReference type="AlphaFoldDB" id="A0A4Q2M197"/>
<dbReference type="OrthoDB" id="3523179at2"/>
<dbReference type="GO" id="GO:0016301">
    <property type="term" value="F:kinase activity"/>
    <property type="evidence" value="ECO:0007669"/>
    <property type="project" value="UniProtKB-KW"/>
</dbReference>
<name>A0A4Q2M197_9MICO</name>
<sequence>MSENSAATSPHVLRRLNAELVLRFAWSTTGTITANDLIAHTGLTRSTVIGVCDELVRRGWLAETDDAGADEPRRGRPARRYAVRAEAAAVVGVDAGRHRVSAALADLRGTVVARVERLTDGDDSGDERRRTVRAVIDDVVAAAGVDPSTVRALCIGVPAPTDAHGHSPLADHGFWATSNPGFVDDLAAPGRLVVVDNDANLAAIAEGSEPGGSGADAASSITLLSGERLGAGLVIDGRLLRGVRGGAGELRALEHVEGVGSTAGFAALIREWAREAVAGAAQPTSPVAAGVPGDTVAPSSVLHRVDLDASDVLLADPATDPAAAVLVERLAARLARICIVLGDLLDVDRVIIAGALAASSARLVDLTRAAIAAYDDPTAPVILASTLGADVVTTGAVHHALAAVRESALDLDAARSTGA</sequence>
<comment type="similarity">
    <text evidence="1">Belongs to the ROK (NagC/XylR) family.</text>
</comment>